<keyword evidence="2" id="KW-0472">Membrane</keyword>
<feature type="transmembrane region" description="Helical" evidence="2">
    <location>
        <begin position="308"/>
        <end position="326"/>
    </location>
</feature>
<feature type="compositionally biased region" description="Basic and acidic residues" evidence="1">
    <location>
        <begin position="47"/>
        <end position="58"/>
    </location>
</feature>
<comment type="caution">
    <text evidence="4">The sequence shown here is derived from an EMBL/GenBank/DDBJ whole genome shotgun (WGS) entry which is preliminary data.</text>
</comment>
<accession>X6P8N8</accession>
<dbReference type="InterPro" id="IPR046985">
    <property type="entry name" value="IP5"/>
</dbReference>
<evidence type="ECO:0000259" key="3">
    <source>
        <dbReference type="SMART" id="SM00128"/>
    </source>
</evidence>
<organism evidence="4 5">
    <name type="scientific">Reticulomyxa filosa</name>
    <dbReference type="NCBI Taxonomy" id="46433"/>
    <lineage>
        <taxon>Eukaryota</taxon>
        <taxon>Sar</taxon>
        <taxon>Rhizaria</taxon>
        <taxon>Retaria</taxon>
        <taxon>Foraminifera</taxon>
        <taxon>Monothalamids</taxon>
        <taxon>Reticulomyxidae</taxon>
        <taxon>Reticulomyxa</taxon>
    </lineage>
</organism>
<dbReference type="Gene3D" id="3.60.10.10">
    <property type="entry name" value="Endonuclease/exonuclease/phosphatase"/>
    <property type="match status" value="1"/>
</dbReference>
<feature type="region of interest" description="Disordered" evidence="1">
    <location>
        <begin position="47"/>
        <end position="103"/>
    </location>
</feature>
<protein>
    <submittedName>
        <fullName evidence="4">Inositol 5-phosphatase</fullName>
    </submittedName>
</protein>
<reference evidence="4 5" key="1">
    <citation type="journal article" date="2013" name="Curr. Biol.">
        <title>The Genome of the Foraminiferan Reticulomyxa filosa.</title>
        <authorList>
            <person name="Glockner G."/>
            <person name="Hulsmann N."/>
            <person name="Schleicher M."/>
            <person name="Noegel A.A."/>
            <person name="Eichinger L."/>
            <person name="Gallinger C."/>
            <person name="Pawlowski J."/>
            <person name="Sierra R."/>
            <person name="Euteneuer U."/>
            <person name="Pillet L."/>
            <person name="Moustafa A."/>
            <person name="Platzer M."/>
            <person name="Groth M."/>
            <person name="Szafranski K."/>
            <person name="Schliwa M."/>
        </authorList>
    </citation>
    <scope>NUCLEOTIDE SEQUENCE [LARGE SCALE GENOMIC DNA]</scope>
</reference>
<evidence type="ECO:0000313" key="5">
    <source>
        <dbReference type="Proteomes" id="UP000023152"/>
    </source>
</evidence>
<gene>
    <name evidence="4" type="ORF">RFI_02211</name>
</gene>
<name>X6P8N8_RETFI</name>
<dbReference type="AlphaFoldDB" id="X6P8N8"/>
<keyword evidence="5" id="KW-1185">Reference proteome</keyword>
<keyword evidence="2" id="KW-1133">Transmembrane helix</keyword>
<dbReference type="PANTHER" id="PTHR11200:SF291">
    <property type="entry name" value="INOSITOL 5-PHOSPHATASE"/>
    <property type="match status" value="1"/>
</dbReference>
<dbReference type="InterPro" id="IPR000300">
    <property type="entry name" value="IPPc"/>
</dbReference>
<dbReference type="InterPro" id="IPR036691">
    <property type="entry name" value="Endo/exonu/phosph_ase_sf"/>
</dbReference>
<dbReference type="PANTHER" id="PTHR11200">
    <property type="entry name" value="INOSITOL 5-PHOSPHATASE"/>
    <property type="match status" value="1"/>
</dbReference>
<dbReference type="Pfam" id="PF22669">
    <property type="entry name" value="Exo_endo_phos2"/>
    <property type="match status" value="1"/>
</dbReference>
<keyword evidence="2" id="KW-0812">Transmembrane</keyword>
<dbReference type="Proteomes" id="UP000023152">
    <property type="component" value="Unassembled WGS sequence"/>
</dbReference>
<feature type="compositionally biased region" description="Basic and acidic residues" evidence="1">
    <location>
        <begin position="89"/>
        <end position="100"/>
    </location>
</feature>
<dbReference type="GO" id="GO:0046856">
    <property type="term" value="P:phosphatidylinositol dephosphorylation"/>
    <property type="evidence" value="ECO:0007669"/>
    <property type="project" value="InterPro"/>
</dbReference>
<dbReference type="OrthoDB" id="62798at2759"/>
<dbReference type="GO" id="GO:0004439">
    <property type="term" value="F:phosphatidylinositol-4,5-bisphosphate 5-phosphatase activity"/>
    <property type="evidence" value="ECO:0007669"/>
    <property type="project" value="TreeGrafter"/>
</dbReference>
<proteinExistence type="predicted"/>
<feature type="compositionally biased region" description="Acidic residues" evidence="1">
    <location>
        <begin position="59"/>
        <end position="69"/>
    </location>
</feature>
<evidence type="ECO:0000256" key="1">
    <source>
        <dbReference type="SAM" id="MobiDB-lite"/>
    </source>
</evidence>
<sequence length="328" mass="38223">MYAHVYCMCFVMCNVMKGNSPLKPLFNWVGLSDDIDIYALAFQECKPSSKEGPETKEEAEMETEIETEMEQVQSPYQNATQTETETDTESERKRQEKEINKQNWSNQRQIEAILSTHLGQNYAKIANFNMWQTRLFVFVKKKHEERISSVTMHYQATGVGGVAKNKGGVAISFHFDGVSMCFVCSHLAAHFSKVQHRNDDYKQLCKGLQVGLPKRQLLSQFHHLFWLGDLNYRVDWQPHKDKPIQHKDDCELEVFEAFQSHVNEHNLDSLLRDDQLITSMSQSKAFIGFQEPVIKFKPTFKVERNSDLNYNVCFTLLFLIYFFHFFNG</sequence>
<dbReference type="EMBL" id="ASPP01002205">
    <property type="protein sequence ID" value="ETO34875.1"/>
    <property type="molecule type" value="Genomic_DNA"/>
</dbReference>
<dbReference type="SUPFAM" id="SSF56219">
    <property type="entry name" value="DNase I-like"/>
    <property type="match status" value="1"/>
</dbReference>
<feature type="domain" description="Inositol polyphosphate-related phosphatase" evidence="3">
    <location>
        <begin position="8"/>
        <end position="327"/>
    </location>
</feature>
<evidence type="ECO:0000313" key="4">
    <source>
        <dbReference type="EMBL" id="ETO34875.1"/>
    </source>
</evidence>
<evidence type="ECO:0000256" key="2">
    <source>
        <dbReference type="SAM" id="Phobius"/>
    </source>
</evidence>
<dbReference type="SMART" id="SM00128">
    <property type="entry name" value="IPPc"/>
    <property type="match status" value="1"/>
</dbReference>